<dbReference type="Pfam" id="PF00563">
    <property type="entry name" value="EAL"/>
    <property type="match status" value="1"/>
</dbReference>
<dbReference type="SMART" id="SM00267">
    <property type="entry name" value="GGDEF"/>
    <property type="match status" value="1"/>
</dbReference>
<dbReference type="Pfam" id="PF01590">
    <property type="entry name" value="GAF"/>
    <property type="match status" value="1"/>
</dbReference>
<dbReference type="SMART" id="SM00052">
    <property type="entry name" value="EAL"/>
    <property type="match status" value="1"/>
</dbReference>
<evidence type="ECO:0000313" key="3">
    <source>
        <dbReference type="EMBL" id="MFC4637932.1"/>
    </source>
</evidence>
<comment type="caution">
    <text evidence="3">The sequence shown here is derived from an EMBL/GenBank/DDBJ whole genome shotgun (WGS) entry which is preliminary data.</text>
</comment>
<dbReference type="Gene3D" id="3.30.70.270">
    <property type="match status" value="1"/>
</dbReference>
<accession>A0ABV9I779</accession>
<dbReference type="Gene3D" id="3.30.450.40">
    <property type="match status" value="1"/>
</dbReference>
<reference evidence="4" key="1">
    <citation type="journal article" date="2019" name="Int. J. Syst. Evol. Microbiol.">
        <title>The Global Catalogue of Microorganisms (GCM) 10K type strain sequencing project: providing services to taxonomists for standard genome sequencing and annotation.</title>
        <authorList>
            <consortium name="The Broad Institute Genomics Platform"/>
            <consortium name="The Broad Institute Genome Sequencing Center for Infectious Disease"/>
            <person name="Wu L."/>
            <person name="Ma J."/>
        </authorList>
    </citation>
    <scope>NUCLEOTIDE SEQUENCE [LARGE SCALE GENOMIC DNA]</scope>
    <source>
        <strain evidence="4">CCUG 55995</strain>
    </source>
</reference>
<dbReference type="InterPro" id="IPR029016">
    <property type="entry name" value="GAF-like_dom_sf"/>
</dbReference>
<dbReference type="CDD" id="cd01949">
    <property type="entry name" value="GGDEF"/>
    <property type="match status" value="1"/>
</dbReference>
<dbReference type="PANTHER" id="PTHR33121:SF70">
    <property type="entry name" value="SIGNALING PROTEIN YKOW"/>
    <property type="match status" value="1"/>
</dbReference>
<dbReference type="InterPro" id="IPR043128">
    <property type="entry name" value="Rev_trsase/Diguanyl_cyclase"/>
</dbReference>
<feature type="domain" description="EAL" evidence="1">
    <location>
        <begin position="348"/>
        <end position="601"/>
    </location>
</feature>
<dbReference type="NCBIfam" id="TIGR00254">
    <property type="entry name" value="GGDEF"/>
    <property type="match status" value="1"/>
</dbReference>
<protein>
    <submittedName>
        <fullName evidence="3">Bifunctional diguanylate cyclase/phosphodiesterase</fullName>
    </submittedName>
</protein>
<dbReference type="EMBL" id="JBHSEI010000002">
    <property type="protein sequence ID" value="MFC4637932.1"/>
    <property type="molecule type" value="Genomic_DNA"/>
</dbReference>
<dbReference type="PROSITE" id="PS50883">
    <property type="entry name" value="EAL"/>
    <property type="match status" value="1"/>
</dbReference>
<organism evidence="3 4">
    <name type="scientific">Deinococcus hohokamensis</name>
    <dbReference type="NCBI Taxonomy" id="309883"/>
    <lineage>
        <taxon>Bacteria</taxon>
        <taxon>Thermotogati</taxon>
        <taxon>Deinococcota</taxon>
        <taxon>Deinococci</taxon>
        <taxon>Deinococcales</taxon>
        <taxon>Deinococcaceae</taxon>
        <taxon>Deinococcus</taxon>
    </lineage>
</organism>
<evidence type="ECO:0000313" key="4">
    <source>
        <dbReference type="Proteomes" id="UP001595952"/>
    </source>
</evidence>
<dbReference type="InterPro" id="IPR003018">
    <property type="entry name" value="GAF"/>
</dbReference>
<feature type="domain" description="GGDEF" evidence="2">
    <location>
        <begin position="206"/>
        <end position="339"/>
    </location>
</feature>
<name>A0ABV9I779_9DEIO</name>
<dbReference type="Pfam" id="PF00990">
    <property type="entry name" value="GGDEF"/>
    <property type="match status" value="1"/>
</dbReference>
<dbReference type="SUPFAM" id="SSF55781">
    <property type="entry name" value="GAF domain-like"/>
    <property type="match status" value="1"/>
</dbReference>
<dbReference type="RefSeq" id="WP_380060955.1">
    <property type="nucleotide sequence ID" value="NZ_JBHSEI010000002.1"/>
</dbReference>
<dbReference type="SMART" id="SM00065">
    <property type="entry name" value="GAF"/>
    <property type="match status" value="1"/>
</dbReference>
<dbReference type="CDD" id="cd01948">
    <property type="entry name" value="EAL"/>
    <property type="match status" value="1"/>
</dbReference>
<dbReference type="PANTHER" id="PTHR33121">
    <property type="entry name" value="CYCLIC DI-GMP PHOSPHODIESTERASE PDEF"/>
    <property type="match status" value="1"/>
</dbReference>
<sequence>MWTPDPLEEQERLERLHRYLVLDTPPEVEFDRITRFVKHLLGVPVVIINLVAARRAWLKSSVGTNIHEVDRASICCGEAIKQDGVFVVEDLLATPRFQNDPLVKFEGARSYAGAPLKTPDGFNIGVLAVYDRHPRAFTPLEQSFLQDLAAIVIDELELRLMTLQWTKAKDQSEFQARHDALTGLPNRLMLLDRTGQALLQAERHGTPVGMLVLDLDGFKTINDSLGHSVGDEFLKVVGARLREALRPQDTVARFGGDEFVILLPELHDALDAGRVAERLQEALAQPFELNGLVLEMRCSVGISLYPNDGHEAEALLLAADTAMYQAKAAGKHQYRFYAEAMTRAAQDKLHLRGQLSQAVAKGEFEVHYQPQVELTTGRLIGLEALVRWRQADGRLIPPGAFIPLAEETGLIIPLGTWVLREACAQAVRWQAEGYPELGVSVNVSVRQWEEPAFMPLVQQILLDTGLSPSHLILEITESVLLSDPQDARMQAEGLASLGVRVALDDYGTGYSNLSQLQSLRIGQLKLDRSFVQPLPGGPREQALVQSALTLGQALDARVVAEGIETEEQLLMLHALGCPVGQGYFLGRPVPAAEFEVQHLQR</sequence>
<dbReference type="InterPro" id="IPR000160">
    <property type="entry name" value="GGDEF_dom"/>
</dbReference>
<dbReference type="InterPro" id="IPR035919">
    <property type="entry name" value="EAL_sf"/>
</dbReference>
<dbReference type="Proteomes" id="UP001595952">
    <property type="component" value="Unassembled WGS sequence"/>
</dbReference>
<dbReference type="SUPFAM" id="SSF55073">
    <property type="entry name" value="Nucleotide cyclase"/>
    <property type="match status" value="1"/>
</dbReference>
<keyword evidence="4" id="KW-1185">Reference proteome</keyword>
<dbReference type="Gene3D" id="3.20.20.450">
    <property type="entry name" value="EAL domain"/>
    <property type="match status" value="1"/>
</dbReference>
<evidence type="ECO:0000259" key="1">
    <source>
        <dbReference type="PROSITE" id="PS50883"/>
    </source>
</evidence>
<dbReference type="InterPro" id="IPR050706">
    <property type="entry name" value="Cyclic-di-GMP_PDE-like"/>
</dbReference>
<dbReference type="PROSITE" id="PS50887">
    <property type="entry name" value="GGDEF"/>
    <property type="match status" value="1"/>
</dbReference>
<dbReference type="InterPro" id="IPR001633">
    <property type="entry name" value="EAL_dom"/>
</dbReference>
<dbReference type="SUPFAM" id="SSF141868">
    <property type="entry name" value="EAL domain-like"/>
    <property type="match status" value="1"/>
</dbReference>
<evidence type="ECO:0000259" key="2">
    <source>
        <dbReference type="PROSITE" id="PS50887"/>
    </source>
</evidence>
<gene>
    <name evidence="3" type="ORF">ACFO0D_06230</name>
</gene>
<dbReference type="InterPro" id="IPR029787">
    <property type="entry name" value="Nucleotide_cyclase"/>
</dbReference>
<proteinExistence type="predicted"/>